<dbReference type="Proteomes" id="UP000253752">
    <property type="component" value="Unassembled WGS sequence"/>
</dbReference>
<evidence type="ECO:0000313" key="2">
    <source>
        <dbReference type="Proteomes" id="UP000253752"/>
    </source>
</evidence>
<sequence>MGNWEVDLSLIAPWLKEQDQETIVGMTAALNELRDVGPGLGRPLVDTVKGSSFKNMKELRPPSSGRSEIRILFAFDPKRRAVTLLAGDKSAGGTRERWNRWYARAIPRADRLYRQHLSELEDEK</sequence>
<dbReference type="InterPro" id="IPR009241">
    <property type="entry name" value="HigB-like"/>
</dbReference>
<name>A0A369NEV1_EGGLN</name>
<gene>
    <name evidence="1" type="ORF">C1872_02945</name>
</gene>
<dbReference type="Pfam" id="PF05973">
    <property type="entry name" value="Gp49"/>
    <property type="match status" value="1"/>
</dbReference>
<proteinExistence type="predicted"/>
<dbReference type="AlphaFoldDB" id="A0A369NEV1"/>
<accession>A0A369NEV1</accession>
<dbReference type="RefSeq" id="WP_009304216.1">
    <property type="nucleotide sequence ID" value="NZ_CP089336.1"/>
</dbReference>
<dbReference type="EMBL" id="PPTX01000003">
    <property type="protein sequence ID" value="RDB81018.1"/>
    <property type="molecule type" value="Genomic_DNA"/>
</dbReference>
<organism evidence="1 2">
    <name type="scientific">Eggerthella lenta</name>
    <name type="common">Eubacterium lentum</name>
    <dbReference type="NCBI Taxonomy" id="84112"/>
    <lineage>
        <taxon>Bacteria</taxon>
        <taxon>Bacillati</taxon>
        <taxon>Actinomycetota</taxon>
        <taxon>Coriobacteriia</taxon>
        <taxon>Eggerthellales</taxon>
        <taxon>Eggerthellaceae</taxon>
        <taxon>Eggerthella</taxon>
    </lineage>
</organism>
<reference evidence="1 2" key="1">
    <citation type="journal article" date="2018" name="Elife">
        <title>Discovery and characterization of a prevalent human gut bacterial enzyme sufficient for the inactivation of a family of plant toxins.</title>
        <authorList>
            <person name="Koppel N."/>
            <person name="Bisanz J.E."/>
            <person name="Pandelia M.E."/>
            <person name="Turnbaugh P.J."/>
            <person name="Balskus E.P."/>
        </authorList>
    </citation>
    <scope>NUCLEOTIDE SEQUENCE [LARGE SCALE GENOMIC DNA]</scope>
    <source>
        <strain evidence="1 2">MR1 #12</strain>
    </source>
</reference>
<comment type="caution">
    <text evidence="1">The sequence shown here is derived from an EMBL/GenBank/DDBJ whole genome shotgun (WGS) entry which is preliminary data.</text>
</comment>
<evidence type="ECO:0000313" key="1">
    <source>
        <dbReference type="EMBL" id="RDB81018.1"/>
    </source>
</evidence>
<protein>
    <submittedName>
        <fullName evidence="1">Diaminopimelate decarboxylase</fullName>
    </submittedName>
</protein>